<reference evidence="3 4" key="1">
    <citation type="submission" date="2023-07" db="EMBL/GenBank/DDBJ databases">
        <title>Genomic Encyclopedia of Type Strains, Phase IV (KMG-IV): sequencing the most valuable type-strain genomes for metagenomic binning, comparative biology and taxonomic classification.</title>
        <authorList>
            <person name="Goeker M."/>
        </authorList>
    </citation>
    <scope>NUCLEOTIDE SEQUENCE [LARGE SCALE GENOMIC DNA]</scope>
    <source>
        <strain evidence="3 4">B1-1</strain>
    </source>
</reference>
<dbReference type="RefSeq" id="WP_266282919.1">
    <property type="nucleotide sequence ID" value="NZ_JAPKNF010000002.1"/>
</dbReference>
<evidence type="ECO:0000259" key="2">
    <source>
        <dbReference type="Pfam" id="PF01569"/>
    </source>
</evidence>
<evidence type="ECO:0000256" key="1">
    <source>
        <dbReference type="SAM" id="Phobius"/>
    </source>
</evidence>
<organism evidence="3 4">
    <name type="scientific">Kaistia geumhonensis</name>
    <dbReference type="NCBI Taxonomy" id="410839"/>
    <lineage>
        <taxon>Bacteria</taxon>
        <taxon>Pseudomonadati</taxon>
        <taxon>Pseudomonadota</taxon>
        <taxon>Alphaproteobacteria</taxon>
        <taxon>Hyphomicrobiales</taxon>
        <taxon>Kaistiaceae</taxon>
        <taxon>Kaistia</taxon>
    </lineage>
</organism>
<comment type="caution">
    <text evidence="3">The sequence shown here is derived from an EMBL/GenBank/DDBJ whole genome shotgun (WGS) entry which is preliminary data.</text>
</comment>
<keyword evidence="1" id="KW-1133">Transmembrane helix</keyword>
<protein>
    <submittedName>
        <fullName evidence="3">Membrane-associated phospholipid phosphatase</fullName>
    </submittedName>
</protein>
<gene>
    <name evidence="3" type="ORF">QO015_003284</name>
</gene>
<dbReference type="InterPro" id="IPR036938">
    <property type="entry name" value="PAP2/HPO_sf"/>
</dbReference>
<sequence>MADERVSGEDSGRRGLGAPAGEPLLWVALYLLACSAVFIAFPAIDTAVAGWFHDASGFPATKLASLMALRRLGDQLVILVLVVLAASLVGKLVWPARPMAIRPRSTLFLLASLALGPGLVVNAIFKSWSGRPRPIQTDLFGGDWSFVPAWHFDGACISNCSFVSGEASTAIWLLAPVLLLPASLRLPVGIPVALVGLALSLNRLAFGGHYLSDVMLSWGMTAGVVLILYRVMVRGPLGDRLDAAVETGLGRAGLKLRRLLRGTLARL</sequence>
<evidence type="ECO:0000313" key="3">
    <source>
        <dbReference type="EMBL" id="MDQ0517671.1"/>
    </source>
</evidence>
<feature type="transmembrane region" description="Helical" evidence="1">
    <location>
        <begin position="171"/>
        <end position="198"/>
    </location>
</feature>
<keyword evidence="1" id="KW-0812">Transmembrane</keyword>
<accession>A0ABU0M9M3</accession>
<dbReference type="SUPFAM" id="SSF48317">
    <property type="entry name" value="Acid phosphatase/Vanadium-dependent haloperoxidase"/>
    <property type="match status" value="1"/>
</dbReference>
<feature type="transmembrane region" description="Helical" evidence="1">
    <location>
        <begin position="210"/>
        <end position="232"/>
    </location>
</feature>
<evidence type="ECO:0000313" key="4">
    <source>
        <dbReference type="Proteomes" id="UP001223743"/>
    </source>
</evidence>
<dbReference type="EMBL" id="JAUSWJ010000001">
    <property type="protein sequence ID" value="MDQ0517671.1"/>
    <property type="molecule type" value="Genomic_DNA"/>
</dbReference>
<dbReference type="Gene3D" id="1.20.144.10">
    <property type="entry name" value="Phosphatidic acid phosphatase type 2/haloperoxidase"/>
    <property type="match status" value="2"/>
</dbReference>
<proteinExistence type="predicted"/>
<dbReference type="InterPro" id="IPR000326">
    <property type="entry name" value="PAP2/HPO"/>
</dbReference>
<keyword evidence="4" id="KW-1185">Reference proteome</keyword>
<dbReference type="Proteomes" id="UP001223743">
    <property type="component" value="Unassembled WGS sequence"/>
</dbReference>
<feature type="domain" description="Phosphatidic acid phosphatase type 2/haloperoxidase" evidence="2">
    <location>
        <begin position="107"/>
        <end position="232"/>
    </location>
</feature>
<dbReference type="Pfam" id="PF01569">
    <property type="entry name" value="PAP2"/>
    <property type="match status" value="1"/>
</dbReference>
<keyword evidence="1" id="KW-0472">Membrane</keyword>
<feature type="transmembrane region" description="Helical" evidence="1">
    <location>
        <begin position="23"/>
        <end position="44"/>
    </location>
</feature>
<feature type="transmembrane region" description="Helical" evidence="1">
    <location>
        <begin position="106"/>
        <end position="125"/>
    </location>
</feature>
<name>A0ABU0M9M3_9HYPH</name>
<feature type="transmembrane region" description="Helical" evidence="1">
    <location>
        <begin position="76"/>
        <end position="94"/>
    </location>
</feature>